<comment type="similarity">
    <text evidence="2">Belongs to the crooked-neck family.</text>
</comment>
<dbReference type="SUPFAM" id="SSF48452">
    <property type="entry name" value="TPR-like"/>
    <property type="match status" value="1"/>
</dbReference>
<dbReference type="GO" id="GO:0000245">
    <property type="term" value="P:spliceosomal complex assembly"/>
    <property type="evidence" value="ECO:0007669"/>
    <property type="project" value="TreeGrafter"/>
</dbReference>
<dbReference type="GO" id="GO:0000974">
    <property type="term" value="C:Prp19 complex"/>
    <property type="evidence" value="ECO:0007669"/>
    <property type="project" value="TreeGrafter"/>
</dbReference>
<evidence type="ECO:0000313" key="12">
    <source>
        <dbReference type="EMBL" id="OLL25703.1"/>
    </source>
</evidence>
<evidence type="ECO:0000256" key="7">
    <source>
        <dbReference type="ARBA" id="ARBA00023242"/>
    </source>
</evidence>
<feature type="domain" description="Pre-mRNA-splicing factor Syf1-like N-terminal HAT-repeats" evidence="11">
    <location>
        <begin position="320"/>
        <end position="480"/>
    </location>
</feature>
<dbReference type="InterPro" id="IPR055433">
    <property type="entry name" value="HAT_Syf1-like_N"/>
</dbReference>
<dbReference type="EMBL" id="LXFE01000332">
    <property type="protein sequence ID" value="OLL25703.1"/>
    <property type="molecule type" value="Genomic_DNA"/>
</dbReference>
<evidence type="ECO:0000256" key="1">
    <source>
        <dbReference type="ARBA" id="ARBA00004123"/>
    </source>
</evidence>
<evidence type="ECO:0000313" key="13">
    <source>
        <dbReference type="Proteomes" id="UP000186594"/>
    </source>
</evidence>
<evidence type="ECO:0000256" key="10">
    <source>
        <dbReference type="SAM" id="MobiDB-lite"/>
    </source>
</evidence>
<dbReference type="InterPro" id="IPR011990">
    <property type="entry name" value="TPR-like_helical_dom_sf"/>
</dbReference>
<gene>
    <name evidence="12" type="ORF">NEOLI_000886</name>
</gene>
<keyword evidence="7" id="KW-0539">Nucleus</keyword>
<organism evidence="12 13">
    <name type="scientific">Neolecta irregularis (strain DAH-3)</name>
    <dbReference type="NCBI Taxonomy" id="1198029"/>
    <lineage>
        <taxon>Eukaryota</taxon>
        <taxon>Fungi</taxon>
        <taxon>Dikarya</taxon>
        <taxon>Ascomycota</taxon>
        <taxon>Taphrinomycotina</taxon>
        <taxon>Neolectales</taxon>
        <taxon>Neolectaceae</taxon>
        <taxon>Neolecta</taxon>
    </lineage>
</organism>
<evidence type="ECO:0000259" key="11">
    <source>
        <dbReference type="Pfam" id="PF23233"/>
    </source>
</evidence>
<dbReference type="PANTHER" id="PTHR11246:SF3">
    <property type="entry name" value="CROOKED NECK-LIKE PROTEIN 1"/>
    <property type="match status" value="1"/>
</dbReference>
<dbReference type="FunFam" id="1.25.40.10:FF:000048">
    <property type="entry name" value="Cell cycle control protein"/>
    <property type="match status" value="1"/>
</dbReference>
<comment type="function">
    <text evidence="8">Involved in pre-mRNA splicing and cell cycle progression. Required for the spliceosome assembly and initiation of the DNA replication.</text>
</comment>
<dbReference type="Pfam" id="PF23233">
    <property type="entry name" value="HAT_Syf1_CNRKL1_N"/>
    <property type="match status" value="2"/>
</dbReference>
<comment type="subcellular location">
    <subcellularLocation>
        <location evidence="1">Nucleus</location>
    </subcellularLocation>
</comment>
<dbReference type="InterPro" id="IPR003107">
    <property type="entry name" value="HAT"/>
</dbReference>
<dbReference type="FunFam" id="1.25.40.10:FF:000269">
    <property type="entry name" value="Crooked neck pre-mRNA-splicing factor 1"/>
    <property type="match status" value="1"/>
</dbReference>
<dbReference type="GO" id="GO:0071014">
    <property type="term" value="C:post-mRNA release spliceosomal complex"/>
    <property type="evidence" value="ECO:0007669"/>
    <property type="project" value="TreeGrafter"/>
</dbReference>
<keyword evidence="5" id="KW-0677">Repeat</keyword>
<keyword evidence="4" id="KW-0747">Spliceosome</keyword>
<keyword evidence="3" id="KW-0507">mRNA processing</keyword>
<sequence>MGDRGPPRVKNKAPNPIQITAEQLLREAFERREPELQIPKHRISDLEEVCFVPVIIKSDYQLQEFQSRKRREFEDGIRRNRLQMGNWKRYAQFEVEQNEFARARSVFERALDVTYQDIPLWLAYIDMEMKSRNIQHARNLLDRAVTLLPRVDKFWYKYVYLEETLGNIAGTRQVFERWTMWEPDEDAWSAYIKMEKRYGEYGLARTIFEKFTIVHPEPKNWIKWARFEDDYGTPENVREVFTLAIDTLGDEFMDEKVFIAYARFEAKQKEYERARVVYKYALDRLPRSKAASLYRHYTTFEKQFGDTDGIEDVILTKRRLAYESEIKDNPKNFDIWFDLTRLEETAGDVTRVRETYERAIAQLPPSQEKKHWRRYIYLWLNYAVYEELETNDYQRAREIYRACIKLVPHKIFTFAKVWIAFALFEIRRLDVSGARKILGQAIGMCPKERLFKGYVDLETQLREFDRCRILYQKYLMFRPENCSAWIKYAELERMLGDLDLARHIYELGLKMEELDMPELLWKAYIDFEFEEEEYDCCRTLYERLLEKTSHVKVWISFARFEISLDLEDDKERAENVFKRAEKEFKEQGLKEERVVLMEAWHKFEQECGTPADVVEIEKRMPKTISKRQRLDDGTFEEYYDYIFPMDEGDQQSKMSKLMDAAAAWKENMRKKQESRATAQSSGGIK</sequence>
<feature type="compositionally biased region" description="Polar residues" evidence="10">
    <location>
        <begin position="675"/>
        <end position="685"/>
    </location>
</feature>
<dbReference type="GO" id="GO:0071007">
    <property type="term" value="C:U2-type catalytic step 2 spliceosome"/>
    <property type="evidence" value="ECO:0007669"/>
    <property type="project" value="TreeGrafter"/>
</dbReference>
<comment type="caution">
    <text evidence="12">The sequence shown here is derived from an EMBL/GenBank/DDBJ whole genome shotgun (WGS) entry which is preliminary data.</text>
</comment>
<evidence type="ECO:0000256" key="8">
    <source>
        <dbReference type="ARBA" id="ARBA00037040"/>
    </source>
</evidence>
<dbReference type="Gene3D" id="1.25.40.10">
    <property type="entry name" value="Tetratricopeptide repeat domain"/>
    <property type="match status" value="3"/>
</dbReference>
<evidence type="ECO:0000256" key="9">
    <source>
        <dbReference type="SAM" id="Coils"/>
    </source>
</evidence>
<evidence type="ECO:0000256" key="6">
    <source>
        <dbReference type="ARBA" id="ARBA00023187"/>
    </source>
</evidence>
<feature type="domain" description="Pre-mRNA-splicing factor Syf1-like N-terminal HAT-repeats" evidence="11">
    <location>
        <begin position="72"/>
        <end position="217"/>
    </location>
</feature>
<dbReference type="SMART" id="SM00386">
    <property type="entry name" value="HAT"/>
    <property type="match status" value="14"/>
</dbReference>
<keyword evidence="9" id="KW-0175">Coiled coil</keyword>
<accession>A0A1U7LSZ1</accession>
<dbReference type="FunFam" id="1.25.40.10:FF:000306">
    <property type="entry name" value="Cell cycle control protein cwf4"/>
    <property type="match status" value="1"/>
</dbReference>
<protein>
    <submittedName>
        <fullName evidence="12">Pre-mRNA-splicing factor CLF1</fullName>
    </submittedName>
</protein>
<feature type="region of interest" description="Disordered" evidence="10">
    <location>
        <begin position="665"/>
        <end position="685"/>
    </location>
</feature>
<dbReference type="PANTHER" id="PTHR11246">
    <property type="entry name" value="PRE-MRNA SPLICING FACTOR"/>
    <property type="match status" value="1"/>
</dbReference>
<feature type="coiled-coil region" evidence="9">
    <location>
        <begin position="563"/>
        <end position="590"/>
    </location>
</feature>
<dbReference type="GO" id="GO:0071011">
    <property type="term" value="C:precatalytic spliceosome"/>
    <property type="evidence" value="ECO:0007669"/>
    <property type="project" value="TreeGrafter"/>
</dbReference>
<dbReference type="OMA" id="HIKVWIS"/>
<dbReference type="InterPro" id="IPR045075">
    <property type="entry name" value="Syf1-like"/>
</dbReference>
<keyword evidence="13" id="KW-1185">Reference proteome</keyword>
<reference evidence="12 13" key="1">
    <citation type="submission" date="2016-04" db="EMBL/GenBank/DDBJ databases">
        <title>Evolutionary innovation and constraint leading to complex multicellularity in the Ascomycota.</title>
        <authorList>
            <person name="Cisse O."/>
            <person name="Nguyen A."/>
            <person name="Hewitt D.A."/>
            <person name="Jedd G."/>
            <person name="Stajich J.E."/>
        </authorList>
    </citation>
    <scope>NUCLEOTIDE SEQUENCE [LARGE SCALE GENOMIC DNA]</scope>
    <source>
        <strain evidence="12 13">DAH-3</strain>
    </source>
</reference>
<dbReference type="Pfam" id="PF23241">
    <property type="entry name" value="HAT_PRP39_C"/>
    <property type="match status" value="1"/>
</dbReference>
<proteinExistence type="inferred from homology"/>
<evidence type="ECO:0000256" key="5">
    <source>
        <dbReference type="ARBA" id="ARBA00022737"/>
    </source>
</evidence>
<dbReference type="InterPro" id="IPR059164">
    <property type="entry name" value="HAT_PRP39_C"/>
</dbReference>
<dbReference type="AlphaFoldDB" id="A0A1U7LSZ1"/>
<evidence type="ECO:0000256" key="4">
    <source>
        <dbReference type="ARBA" id="ARBA00022728"/>
    </source>
</evidence>
<dbReference type="OrthoDB" id="541719at2759"/>
<name>A0A1U7LSZ1_NEOID</name>
<evidence type="ECO:0000256" key="3">
    <source>
        <dbReference type="ARBA" id="ARBA00022664"/>
    </source>
</evidence>
<dbReference type="STRING" id="1198029.A0A1U7LSZ1"/>
<dbReference type="Proteomes" id="UP000186594">
    <property type="component" value="Unassembled WGS sequence"/>
</dbReference>
<evidence type="ECO:0000256" key="2">
    <source>
        <dbReference type="ARBA" id="ARBA00008644"/>
    </source>
</evidence>
<keyword evidence="6" id="KW-0508">mRNA splicing</keyword>